<accession>A0AA39P810</accession>
<feature type="region of interest" description="Disordered" evidence="1">
    <location>
        <begin position="127"/>
        <end position="150"/>
    </location>
</feature>
<sequence>MTPNLTKNQTIELSVALPAAFLLVLFTALMVHANRDCINELLHEHDILIPLQPRPTRRVPSHYQPTAPATTSRALLGAYPKTKPRRSQTQHARRRSTPCGDTSSDEFPLHKGAQTSAAKEYGRELWTRFHSPTPPPAYTQNHPGRVERPTVPRRGIRMAPELIRDLIPWPALDPNSDSSGPDVFDTDYPGTIRVQTPEPTRLVPVQEPKPEWLQLIDHELFDCWSPDRLWPELAPVDRDLLGPIRVEAWTLRREDIKSR</sequence>
<evidence type="ECO:0000313" key="2">
    <source>
        <dbReference type="EMBL" id="KAK0479154.1"/>
    </source>
</evidence>
<comment type="caution">
    <text evidence="2">The sequence shown here is derived from an EMBL/GenBank/DDBJ whole genome shotgun (WGS) entry which is preliminary data.</text>
</comment>
<feature type="compositionally biased region" description="Polar residues" evidence="1">
    <location>
        <begin position="63"/>
        <end position="73"/>
    </location>
</feature>
<reference evidence="2" key="1">
    <citation type="submission" date="2023-06" db="EMBL/GenBank/DDBJ databases">
        <authorList>
            <consortium name="Lawrence Berkeley National Laboratory"/>
            <person name="Ahrendt S."/>
            <person name="Sahu N."/>
            <person name="Indic B."/>
            <person name="Wong-Bajracharya J."/>
            <person name="Merenyi Z."/>
            <person name="Ke H.-M."/>
            <person name="Monk M."/>
            <person name="Kocsube S."/>
            <person name="Drula E."/>
            <person name="Lipzen A."/>
            <person name="Balint B."/>
            <person name="Henrissat B."/>
            <person name="Andreopoulos B."/>
            <person name="Martin F.M."/>
            <person name="Harder C.B."/>
            <person name="Rigling D."/>
            <person name="Ford K.L."/>
            <person name="Foster G.D."/>
            <person name="Pangilinan J."/>
            <person name="Papanicolaou A."/>
            <person name="Barry K."/>
            <person name="LaButti K."/>
            <person name="Viragh M."/>
            <person name="Koriabine M."/>
            <person name="Yan M."/>
            <person name="Riley R."/>
            <person name="Champramary S."/>
            <person name="Plett K.L."/>
            <person name="Tsai I.J."/>
            <person name="Slot J."/>
            <person name="Sipos G."/>
            <person name="Plett J."/>
            <person name="Nagy L.G."/>
            <person name="Grigoriev I.V."/>
        </authorList>
    </citation>
    <scope>NUCLEOTIDE SEQUENCE</scope>
    <source>
        <strain evidence="2">ICMP 16352</strain>
    </source>
</reference>
<keyword evidence="3" id="KW-1185">Reference proteome</keyword>
<evidence type="ECO:0000256" key="1">
    <source>
        <dbReference type="SAM" id="MobiDB-lite"/>
    </source>
</evidence>
<proteinExistence type="predicted"/>
<dbReference type="AlphaFoldDB" id="A0AA39P810"/>
<protein>
    <submittedName>
        <fullName evidence="2">Uncharacterized protein</fullName>
    </submittedName>
</protein>
<evidence type="ECO:0000313" key="3">
    <source>
        <dbReference type="Proteomes" id="UP001175227"/>
    </source>
</evidence>
<gene>
    <name evidence="2" type="ORF">IW261DRAFT_1564508</name>
</gene>
<feature type="region of interest" description="Disordered" evidence="1">
    <location>
        <begin position="53"/>
        <end position="114"/>
    </location>
</feature>
<organism evidence="2 3">
    <name type="scientific">Armillaria novae-zelandiae</name>
    <dbReference type="NCBI Taxonomy" id="153914"/>
    <lineage>
        <taxon>Eukaryota</taxon>
        <taxon>Fungi</taxon>
        <taxon>Dikarya</taxon>
        <taxon>Basidiomycota</taxon>
        <taxon>Agaricomycotina</taxon>
        <taxon>Agaricomycetes</taxon>
        <taxon>Agaricomycetidae</taxon>
        <taxon>Agaricales</taxon>
        <taxon>Marasmiineae</taxon>
        <taxon>Physalacriaceae</taxon>
        <taxon>Armillaria</taxon>
    </lineage>
</organism>
<name>A0AA39P810_9AGAR</name>
<dbReference type="EMBL" id="JAUEPR010000012">
    <property type="protein sequence ID" value="KAK0479154.1"/>
    <property type="molecule type" value="Genomic_DNA"/>
</dbReference>
<feature type="compositionally biased region" description="Basic residues" evidence="1">
    <location>
        <begin position="82"/>
        <end position="96"/>
    </location>
</feature>
<dbReference type="Proteomes" id="UP001175227">
    <property type="component" value="Unassembled WGS sequence"/>
</dbReference>